<evidence type="ECO:0000256" key="4">
    <source>
        <dbReference type="ARBA" id="ARBA00005072"/>
    </source>
</evidence>
<comment type="pathway">
    <text evidence="2">Amino-acid biosynthesis; L-isoleucine biosynthesis; L-isoleucine from 2-oxobutanoate: step 4/4.</text>
</comment>
<keyword evidence="8" id="KW-0028">Amino-acid biosynthesis</keyword>
<evidence type="ECO:0000256" key="10">
    <source>
        <dbReference type="ARBA" id="ARBA00048798"/>
    </source>
</evidence>
<dbReference type="EC" id="2.6.1.42" evidence="6"/>
<dbReference type="Gene3D" id="3.30.470.10">
    <property type="match status" value="1"/>
</dbReference>
<comment type="catalytic activity">
    <reaction evidence="11">
        <text>L-leucine + 2-oxoglutarate = 4-methyl-2-oxopentanoate + L-glutamate</text>
        <dbReference type="Rhea" id="RHEA:18321"/>
        <dbReference type="ChEBI" id="CHEBI:16810"/>
        <dbReference type="ChEBI" id="CHEBI:17865"/>
        <dbReference type="ChEBI" id="CHEBI:29985"/>
        <dbReference type="ChEBI" id="CHEBI:57427"/>
        <dbReference type="EC" id="2.6.1.42"/>
    </reaction>
</comment>
<evidence type="ECO:0000256" key="2">
    <source>
        <dbReference type="ARBA" id="ARBA00004824"/>
    </source>
</evidence>
<keyword evidence="13" id="KW-1185">Reference proteome</keyword>
<evidence type="ECO:0000256" key="3">
    <source>
        <dbReference type="ARBA" id="ARBA00004931"/>
    </source>
</evidence>
<reference evidence="12 13" key="1">
    <citation type="submission" date="2022-07" db="EMBL/GenBank/DDBJ databases">
        <title>Bombella genomes.</title>
        <authorList>
            <person name="Harer L."/>
            <person name="Styblova S."/>
            <person name="Ehrmann M."/>
        </authorList>
    </citation>
    <scope>NUCLEOTIDE SEQUENCE [LARGE SCALE GENOMIC DNA]</scope>
    <source>
        <strain evidence="12 13">TMW 2.2558</strain>
    </source>
</reference>
<comment type="pathway">
    <text evidence="3">Amino-acid biosynthesis; L-valine biosynthesis; L-valine from pyruvate: step 4/4.</text>
</comment>
<dbReference type="InterPro" id="IPR050571">
    <property type="entry name" value="Class-IV_PLP-Dep_Aminotrnsfr"/>
</dbReference>
<proteinExistence type="inferred from homology"/>
<dbReference type="CDD" id="cd00449">
    <property type="entry name" value="PLPDE_IV"/>
    <property type="match status" value="1"/>
</dbReference>
<keyword evidence="12" id="KW-0032">Aminotransferase</keyword>
<dbReference type="PANTHER" id="PTHR42743">
    <property type="entry name" value="AMINO-ACID AMINOTRANSFERASE"/>
    <property type="match status" value="1"/>
</dbReference>
<dbReference type="SUPFAM" id="SSF56752">
    <property type="entry name" value="D-aminoacid aminotransferase-like PLP-dependent enzymes"/>
    <property type="match status" value="1"/>
</dbReference>
<comment type="pathway">
    <text evidence="4">Amino-acid biosynthesis; L-leucine biosynthesis; L-leucine from 3-methyl-2-oxobutanoate: step 4/4.</text>
</comment>
<comment type="caution">
    <text evidence="12">The sequence shown here is derived from an EMBL/GenBank/DDBJ whole genome shotgun (WGS) entry which is preliminary data.</text>
</comment>
<evidence type="ECO:0000313" key="12">
    <source>
        <dbReference type="EMBL" id="MCX5614682.1"/>
    </source>
</evidence>
<accession>A0ABT3W6I6</accession>
<evidence type="ECO:0000256" key="1">
    <source>
        <dbReference type="ARBA" id="ARBA00003109"/>
    </source>
</evidence>
<evidence type="ECO:0000313" key="13">
    <source>
        <dbReference type="Proteomes" id="UP001165648"/>
    </source>
</evidence>
<evidence type="ECO:0000256" key="8">
    <source>
        <dbReference type="ARBA" id="ARBA00023304"/>
    </source>
</evidence>
<dbReference type="EMBL" id="JANIDW010000002">
    <property type="protein sequence ID" value="MCX5614682.1"/>
    <property type="molecule type" value="Genomic_DNA"/>
</dbReference>
<dbReference type="InterPro" id="IPR043132">
    <property type="entry name" value="BCAT-like_C"/>
</dbReference>
<dbReference type="PANTHER" id="PTHR42743:SF11">
    <property type="entry name" value="AMINODEOXYCHORISMATE LYASE"/>
    <property type="match status" value="1"/>
</dbReference>
<evidence type="ECO:0000256" key="7">
    <source>
        <dbReference type="ARBA" id="ARBA00014472"/>
    </source>
</evidence>
<dbReference type="InterPro" id="IPR036038">
    <property type="entry name" value="Aminotransferase-like"/>
</dbReference>
<evidence type="ECO:0000256" key="11">
    <source>
        <dbReference type="ARBA" id="ARBA00049229"/>
    </source>
</evidence>
<evidence type="ECO:0000256" key="5">
    <source>
        <dbReference type="ARBA" id="ARBA00009320"/>
    </source>
</evidence>
<dbReference type="RefSeq" id="WP_266106740.1">
    <property type="nucleotide sequence ID" value="NZ_JANIDW010000002.1"/>
</dbReference>
<dbReference type="InterPro" id="IPR043131">
    <property type="entry name" value="BCAT-like_N"/>
</dbReference>
<organism evidence="12 13">
    <name type="scientific">Bombella saccharophila</name>
    <dbReference type="NCBI Taxonomy" id="2967338"/>
    <lineage>
        <taxon>Bacteria</taxon>
        <taxon>Pseudomonadati</taxon>
        <taxon>Pseudomonadota</taxon>
        <taxon>Alphaproteobacteria</taxon>
        <taxon>Acetobacterales</taxon>
        <taxon>Acetobacteraceae</taxon>
        <taxon>Bombella</taxon>
    </lineage>
</organism>
<evidence type="ECO:0000256" key="9">
    <source>
        <dbReference type="ARBA" id="ARBA00048212"/>
    </source>
</evidence>
<dbReference type="InterPro" id="IPR001544">
    <property type="entry name" value="Aminotrans_IV"/>
</dbReference>
<name>A0ABT3W6I6_9PROT</name>
<dbReference type="Proteomes" id="UP001165648">
    <property type="component" value="Unassembled WGS sequence"/>
</dbReference>
<protein>
    <recommendedName>
        <fullName evidence="7">Probable branched-chain-amino-acid aminotransferase</fullName>
        <ecNumber evidence="6">2.6.1.42</ecNumber>
    </recommendedName>
</protein>
<comment type="function">
    <text evidence="1">Acts on leucine, isoleucine and valine.</text>
</comment>
<sequence length="287" mass="31353">MAHKVIPPYLWLNDTLHPADQPAIMAQDRGYLLGDGLFETMQLYNHRVPLLEAHLTRLEEGCRLLHIPTPQRTLIERALHQLIEANHLTHGSVRLTLTRGPGPRGLAPPAHPNPTLLITTAPPLQHPPQPIRLHISTQRRDPHSMLNRVKSLNALPAILARLEAQDHGADDALWLTHEGSITEATAASFLALIDGRLVTPPLSTGILPGITRARLLAAGMCEEQLLSNNDIPLLQGAWLATALNLTPIAAIGGYALPPQPERSAELRRILYDHPILNPPTQTATSAS</sequence>
<comment type="similarity">
    <text evidence="5">Belongs to the class-IV pyridoxal-phosphate-dependent aminotransferase family.</text>
</comment>
<dbReference type="Gene3D" id="3.20.10.10">
    <property type="entry name" value="D-amino Acid Aminotransferase, subunit A, domain 2"/>
    <property type="match status" value="1"/>
</dbReference>
<keyword evidence="12" id="KW-0808">Transferase</keyword>
<evidence type="ECO:0000256" key="6">
    <source>
        <dbReference type="ARBA" id="ARBA00013053"/>
    </source>
</evidence>
<dbReference type="GO" id="GO:0008483">
    <property type="term" value="F:transaminase activity"/>
    <property type="evidence" value="ECO:0007669"/>
    <property type="project" value="UniProtKB-KW"/>
</dbReference>
<dbReference type="Pfam" id="PF01063">
    <property type="entry name" value="Aminotran_4"/>
    <property type="match status" value="1"/>
</dbReference>
<comment type="catalytic activity">
    <reaction evidence="10">
        <text>L-isoleucine + 2-oxoglutarate = (S)-3-methyl-2-oxopentanoate + L-glutamate</text>
        <dbReference type="Rhea" id="RHEA:24801"/>
        <dbReference type="ChEBI" id="CHEBI:16810"/>
        <dbReference type="ChEBI" id="CHEBI:29985"/>
        <dbReference type="ChEBI" id="CHEBI:35146"/>
        <dbReference type="ChEBI" id="CHEBI:58045"/>
        <dbReference type="EC" id="2.6.1.42"/>
    </reaction>
</comment>
<comment type="catalytic activity">
    <reaction evidence="9">
        <text>L-valine + 2-oxoglutarate = 3-methyl-2-oxobutanoate + L-glutamate</text>
        <dbReference type="Rhea" id="RHEA:24813"/>
        <dbReference type="ChEBI" id="CHEBI:11851"/>
        <dbReference type="ChEBI" id="CHEBI:16810"/>
        <dbReference type="ChEBI" id="CHEBI:29985"/>
        <dbReference type="ChEBI" id="CHEBI:57762"/>
        <dbReference type="EC" id="2.6.1.42"/>
    </reaction>
</comment>
<keyword evidence="8" id="KW-0100">Branched-chain amino acid biosynthesis</keyword>
<gene>
    <name evidence="12" type="ORF">NQF64_05420</name>
</gene>